<evidence type="ECO:0000259" key="6">
    <source>
        <dbReference type="Pfam" id="PF06803"/>
    </source>
</evidence>
<evidence type="ECO:0000256" key="3">
    <source>
        <dbReference type="ARBA" id="ARBA00022989"/>
    </source>
</evidence>
<proteinExistence type="predicted"/>
<keyword evidence="2" id="KW-0812">Transmembrane</keyword>
<sequence length="105" mass="11719">MKSPIDFVTQLYSQALRNPKSRWMVILGSLLYLVSPLDLSPDLLPLIGQIDDIALLLLFATSISEIIREWWQTRQVFDGRGVDATGGDRAETSQQTIDVDAVSLD</sequence>
<accession>A0A6H1TYV7</accession>
<organism evidence="7 8">
    <name type="scientific">Oxynema aestuarii AP17</name>
    <dbReference type="NCBI Taxonomy" id="2064643"/>
    <lineage>
        <taxon>Bacteria</taxon>
        <taxon>Bacillati</taxon>
        <taxon>Cyanobacteriota</taxon>
        <taxon>Cyanophyceae</taxon>
        <taxon>Oscillatoriophycideae</taxon>
        <taxon>Oscillatoriales</taxon>
        <taxon>Oscillatoriaceae</taxon>
        <taxon>Oxynema</taxon>
        <taxon>Oxynema aestuarii</taxon>
    </lineage>
</organism>
<dbReference type="AlphaFoldDB" id="A0A6H1TYV7"/>
<name>A0A6H1TYV7_9CYAN</name>
<dbReference type="RefSeq" id="WP_168569913.1">
    <property type="nucleotide sequence ID" value="NZ_CP051167.1"/>
</dbReference>
<dbReference type="KEGG" id="oxy:HCG48_15165"/>
<reference evidence="7 8" key="1">
    <citation type="submission" date="2020-04" db="EMBL/GenBank/DDBJ databases">
        <authorList>
            <person name="Basu S."/>
            <person name="Maruthanayagam V."/>
            <person name="Chakraborty S."/>
            <person name="Pramanik A."/>
            <person name="Mukherjee J."/>
            <person name="Brink B."/>
        </authorList>
    </citation>
    <scope>NUCLEOTIDE SEQUENCE [LARGE SCALE GENOMIC DNA]</scope>
    <source>
        <strain evidence="7 8">AP17</strain>
    </source>
</reference>
<evidence type="ECO:0000313" key="8">
    <source>
        <dbReference type="Proteomes" id="UP000500857"/>
    </source>
</evidence>
<evidence type="ECO:0000256" key="2">
    <source>
        <dbReference type="ARBA" id="ARBA00022692"/>
    </source>
</evidence>
<evidence type="ECO:0000256" key="4">
    <source>
        <dbReference type="ARBA" id="ARBA00023136"/>
    </source>
</evidence>
<comment type="subcellular location">
    <subcellularLocation>
        <location evidence="1">Endomembrane system</location>
        <topology evidence="1">Multi-pass membrane protein</topology>
    </subcellularLocation>
</comment>
<dbReference type="EMBL" id="CP051167">
    <property type="protein sequence ID" value="QIZ71761.1"/>
    <property type="molecule type" value="Genomic_DNA"/>
</dbReference>
<gene>
    <name evidence="7" type="ORF">HCG48_15165</name>
</gene>
<keyword evidence="4" id="KW-0472">Membrane</keyword>
<evidence type="ECO:0000256" key="1">
    <source>
        <dbReference type="ARBA" id="ARBA00004127"/>
    </source>
</evidence>
<protein>
    <submittedName>
        <fullName evidence="7">DUF1232 domain-containing protein</fullName>
    </submittedName>
</protein>
<dbReference type="Proteomes" id="UP000500857">
    <property type="component" value="Chromosome"/>
</dbReference>
<feature type="region of interest" description="Disordered" evidence="5">
    <location>
        <begin position="82"/>
        <end position="105"/>
    </location>
</feature>
<dbReference type="InterPro" id="IPR010652">
    <property type="entry name" value="DUF1232"/>
</dbReference>
<evidence type="ECO:0000256" key="5">
    <source>
        <dbReference type="SAM" id="MobiDB-lite"/>
    </source>
</evidence>
<keyword evidence="3" id="KW-1133">Transmembrane helix</keyword>
<feature type="domain" description="DUF1232" evidence="6">
    <location>
        <begin position="23"/>
        <end position="58"/>
    </location>
</feature>
<dbReference type="Pfam" id="PF06803">
    <property type="entry name" value="DUF1232"/>
    <property type="match status" value="1"/>
</dbReference>
<evidence type="ECO:0000313" key="7">
    <source>
        <dbReference type="EMBL" id="QIZ71761.1"/>
    </source>
</evidence>
<keyword evidence="8" id="KW-1185">Reference proteome</keyword>
<dbReference type="GO" id="GO:0012505">
    <property type="term" value="C:endomembrane system"/>
    <property type="evidence" value="ECO:0007669"/>
    <property type="project" value="UniProtKB-SubCell"/>
</dbReference>